<protein>
    <submittedName>
        <fullName evidence="2">CSON014536 protein</fullName>
    </submittedName>
</protein>
<reference evidence="1" key="1">
    <citation type="submission" date="2018-04" db="EMBL/GenBank/DDBJ databases">
        <authorList>
            <person name="Go L.Y."/>
            <person name="Mitchell J.A."/>
        </authorList>
    </citation>
    <scope>NUCLEOTIDE SEQUENCE</scope>
    <source>
        <tissue evidence="1">Whole organism</tissue>
    </source>
</reference>
<dbReference type="EMBL" id="UFQS01000829">
    <property type="protein sequence ID" value="SSX07100.1"/>
    <property type="molecule type" value="Genomic_DNA"/>
</dbReference>
<reference evidence="2" key="2">
    <citation type="submission" date="2018-07" db="EMBL/GenBank/DDBJ databases">
        <authorList>
            <person name="Quirk P.G."/>
            <person name="Krulwich T.A."/>
        </authorList>
    </citation>
    <scope>NUCLEOTIDE SEQUENCE</scope>
</reference>
<sequence>MKLLRPFHLLNLVLSVKRNRVNIIFTNSRITIRTIFVIKKNLILKLFFFFVQIKIKLKIFLYGQK</sequence>
<evidence type="ECO:0000313" key="2">
    <source>
        <dbReference type="EMBL" id="SSX27443.1"/>
    </source>
</evidence>
<proteinExistence type="predicted"/>
<name>A0A336MF72_CULSO</name>
<dbReference type="EMBL" id="UFQT01000829">
    <property type="protein sequence ID" value="SSX27443.1"/>
    <property type="molecule type" value="Genomic_DNA"/>
</dbReference>
<evidence type="ECO:0000313" key="1">
    <source>
        <dbReference type="EMBL" id="SSX07100.1"/>
    </source>
</evidence>
<accession>A0A336MF72</accession>
<gene>
    <name evidence="2" type="primary">CSON014536</name>
</gene>
<dbReference type="VEuPathDB" id="VectorBase:CSON014536"/>
<dbReference type="AlphaFoldDB" id="A0A336MF72"/>
<organism evidence="2">
    <name type="scientific">Culicoides sonorensis</name>
    <name type="common">Biting midge</name>
    <dbReference type="NCBI Taxonomy" id="179676"/>
    <lineage>
        <taxon>Eukaryota</taxon>
        <taxon>Metazoa</taxon>
        <taxon>Ecdysozoa</taxon>
        <taxon>Arthropoda</taxon>
        <taxon>Hexapoda</taxon>
        <taxon>Insecta</taxon>
        <taxon>Pterygota</taxon>
        <taxon>Neoptera</taxon>
        <taxon>Endopterygota</taxon>
        <taxon>Diptera</taxon>
        <taxon>Nematocera</taxon>
        <taxon>Chironomoidea</taxon>
        <taxon>Ceratopogonidae</taxon>
        <taxon>Ceratopogoninae</taxon>
        <taxon>Culicoides</taxon>
        <taxon>Monoculicoides</taxon>
    </lineage>
</organism>